<evidence type="ECO:0000313" key="3">
    <source>
        <dbReference type="EMBL" id="PAX60559.1"/>
    </source>
</evidence>
<keyword evidence="4" id="KW-1185">Reference proteome</keyword>
<feature type="domain" description="NAD-dependent epimerase/dehydratase" evidence="2">
    <location>
        <begin position="8"/>
        <end position="238"/>
    </location>
</feature>
<organism evidence="3 4">
    <name type="scientific">Brunnivagina elsteri CCALA 953</name>
    <dbReference type="NCBI Taxonomy" id="987040"/>
    <lineage>
        <taxon>Bacteria</taxon>
        <taxon>Bacillati</taxon>
        <taxon>Cyanobacteriota</taxon>
        <taxon>Cyanophyceae</taxon>
        <taxon>Nostocales</taxon>
        <taxon>Calotrichaceae</taxon>
        <taxon>Brunnivagina</taxon>
    </lineage>
</organism>
<proteinExistence type="inferred from homology"/>
<dbReference type="OrthoDB" id="9774199at2"/>
<comment type="similarity">
    <text evidence="1">Belongs to the NAD(P)-dependent epimerase/dehydratase family.</text>
</comment>
<evidence type="ECO:0000313" key="4">
    <source>
        <dbReference type="Proteomes" id="UP000218238"/>
    </source>
</evidence>
<reference evidence="3 4" key="1">
    <citation type="submission" date="2017-08" db="EMBL/GenBank/DDBJ databases">
        <title>Draft genome sequence of filamentous cyanobacterium Calothrix elsteri CCALA 953.</title>
        <authorList>
            <person name="Gagunashvili A.N."/>
            <person name="Elster J."/>
            <person name="Andresson O.S."/>
        </authorList>
    </citation>
    <scope>NUCLEOTIDE SEQUENCE [LARGE SCALE GENOMIC DNA]</scope>
    <source>
        <strain evidence="3 4">CCALA 953</strain>
    </source>
</reference>
<dbReference type="SUPFAM" id="SSF51735">
    <property type="entry name" value="NAD(P)-binding Rossmann-fold domains"/>
    <property type="match status" value="1"/>
</dbReference>
<evidence type="ECO:0000256" key="1">
    <source>
        <dbReference type="ARBA" id="ARBA00007637"/>
    </source>
</evidence>
<evidence type="ECO:0000259" key="2">
    <source>
        <dbReference type="Pfam" id="PF01370"/>
    </source>
</evidence>
<dbReference type="Pfam" id="PF01370">
    <property type="entry name" value="Epimerase"/>
    <property type="match status" value="1"/>
</dbReference>
<dbReference type="AlphaFoldDB" id="A0A2A2TQ13"/>
<sequence>MNIQNQTILITGINECVGLRTAELAIAQGIKVKGLVHTSEKGKQKDIKNYNQVEKLGVELIFGNVTDTDVVKKACEGMDIVLHAAEMAKEGGKLKEFQDINVGGTTNIATAAKKAGVKAFVHLSSVLVYGFDYSNGITENVSLTSENNPYCQSKIEAESAILKFNSPPEFGVIVIRAGDVYGPESIPWIIRPLSLMRQNLFACVNDGKGVINHVYIDNLVDAIFLAIEKQAYGEIFNITDGSETTWKEYFTKLAAMVDLPEPSSLPKEEMKLFLRVRCQGQKLFRKEADILPESVDFMSRPYAYSIAKARNILNYEPKINLDKGMQLTKEWLQTNCE</sequence>
<protein>
    <submittedName>
        <fullName evidence="3">Oxidoreductase</fullName>
    </submittedName>
</protein>
<dbReference type="EMBL" id="NTFS01000006">
    <property type="protein sequence ID" value="PAX60559.1"/>
    <property type="molecule type" value="Genomic_DNA"/>
</dbReference>
<dbReference type="PANTHER" id="PTHR43000">
    <property type="entry name" value="DTDP-D-GLUCOSE 4,6-DEHYDRATASE-RELATED"/>
    <property type="match status" value="1"/>
</dbReference>
<dbReference type="RefSeq" id="WP_095719937.1">
    <property type="nucleotide sequence ID" value="NZ_NTFS01000006.1"/>
</dbReference>
<dbReference type="Gene3D" id="3.40.50.720">
    <property type="entry name" value="NAD(P)-binding Rossmann-like Domain"/>
    <property type="match status" value="1"/>
</dbReference>
<comment type="caution">
    <text evidence="3">The sequence shown here is derived from an EMBL/GenBank/DDBJ whole genome shotgun (WGS) entry which is preliminary data.</text>
</comment>
<dbReference type="InterPro" id="IPR001509">
    <property type="entry name" value="Epimerase_deHydtase"/>
</dbReference>
<gene>
    <name evidence="3" type="ORF">CK510_01170</name>
</gene>
<dbReference type="Proteomes" id="UP000218238">
    <property type="component" value="Unassembled WGS sequence"/>
</dbReference>
<name>A0A2A2TQ13_9CYAN</name>
<dbReference type="InterPro" id="IPR036291">
    <property type="entry name" value="NAD(P)-bd_dom_sf"/>
</dbReference>
<accession>A0A2A2TQ13</accession>